<feature type="signal peptide" evidence="5">
    <location>
        <begin position="1"/>
        <end position="30"/>
    </location>
</feature>
<evidence type="ECO:0000256" key="1">
    <source>
        <dbReference type="ARBA" id="ARBA00008834"/>
    </source>
</evidence>
<organism evidence="6 7">
    <name type="scientific">Papaver nudicaule</name>
    <name type="common">Iceland poppy</name>
    <dbReference type="NCBI Taxonomy" id="74823"/>
    <lineage>
        <taxon>Eukaryota</taxon>
        <taxon>Viridiplantae</taxon>
        <taxon>Streptophyta</taxon>
        <taxon>Embryophyta</taxon>
        <taxon>Tracheophyta</taxon>
        <taxon>Spermatophyta</taxon>
        <taxon>Magnoliopsida</taxon>
        <taxon>Ranunculales</taxon>
        <taxon>Papaveraceae</taxon>
        <taxon>Papaveroideae</taxon>
        <taxon>Papaver</taxon>
    </lineage>
</organism>
<evidence type="ECO:0000313" key="7">
    <source>
        <dbReference type="Proteomes" id="UP001177140"/>
    </source>
</evidence>
<keyword evidence="3 4" id="KW-0326">Glycosidase</keyword>
<dbReference type="EMBL" id="JAJJMA010219923">
    <property type="protein sequence ID" value="MCL7041085.1"/>
    <property type="molecule type" value="Genomic_DNA"/>
</dbReference>
<keyword evidence="5" id="KW-0732">Signal</keyword>
<proteinExistence type="inferred from homology"/>
<reference evidence="6" key="1">
    <citation type="submission" date="2022-03" db="EMBL/GenBank/DDBJ databases">
        <title>A functionally conserved STORR gene fusion in Papaver species that diverged 16.8 million years ago.</title>
        <authorList>
            <person name="Catania T."/>
        </authorList>
    </citation>
    <scope>NUCLEOTIDE SEQUENCE</scope>
    <source>
        <strain evidence="6">S-191538</strain>
    </source>
</reference>
<evidence type="ECO:0000256" key="2">
    <source>
        <dbReference type="ARBA" id="ARBA00022801"/>
    </source>
</evidence>
<dbReference type="GO" id="GO:0005975">
    <property type="term" value="P:carbohydrate metabolic process"/>
    <property type="evidence" value="ECO:0007669"/>
    <property type="project" value="InterPro"/>
</dbReference>
<dbReference type="PANTHER" id="PTHR31339:SF66">
    <property type="entry name" value="OS06G0106800 PROTEIN"/>
    <property type="match status" value="1"/>
</dbReference>
<evidence type="ECO:0000256" key="4">
    <source>
        <dbReference type="RuleBase" id="RU361169"/>
    </source>
</evidence>
<dbReference type="Proteomes" id="UP001177140">
    <property type="component" value="Unassembled WGS sequence"/>
</dbReference>
<feature type="chain" id="PRO_5041303835" description="Polygalacturonase" evidence="5">
    <location>
        <begin position="31"/>
        <end position="465"/>
    </location>
</feature>
<evidence type="ECO:0000256" key="5">
    <source>
        <dbReference type="SAM" id="SignalP"/>
    </source>
</evidence>
<dbReference type="AlphaFoldDB" id="A0AA42AUK8"/>
<keyword evidence="7" id="KW-1185">Reference proteome</keyword>
<dbReference type="InterPro" id="IPR051801">
    <property type="entry name" value="GH28_Enzymes"/>
</dbReference>
<dbReference type="InterPro" id="IPR000743">
    <property type="entry name" value="Glyco_hydro_28"/>
</dbReference>
<accession>A0AA42AUK8</accession>
<dbReference type="Pfam" id="PF00295">
    <property type="entry name" value="Glyco_hydro_28"/>
    <property type="match status" value="1"/>
</dbReference>
<protein>
    <recommendedName>
        <fullName evidence="8">Polygalacturonase</fullName>
    </recommendedName>
</protein>
<dbReference type="InterPro" id="IPR012334">
    <property type="entry name" value="Pectin_lyas_fold"/>
</dbReference>
<evidence type="ECO:0000313" key="6">
    <source>
        <dbReference type="EMBL" id="MCL7041085.1"/>
    </source>
</evidence>
<comment type="caution">
    <text evidence="6">The sequence shown here is derived from an EMBL/GenBank/DDBJ whole genome shotgun (WGS) entry which is preliminary data.</text>
</comment>
<name>A0AA42AUK8_PAPNU</name>
<evidence type="ECO:0000256" key="3">
    <source>
        <dbReference type="ARBA" id="ARBA00023295"/>
    </source>
</evidence>
<evidence type="ECO:0008006" key="8">
    <source>
        <dbReference type="Google" id="ProtNLM"/>
    </source>
</evidence>
<sequence>MELTRRSTQRAQMIFVLLGLLGSLLRGAESFDYTAINCRKHTASLKDFGGVGDGKTSNTKAFRSAIASLSKFQNDGGSQLFVPPGRWLTGSFNLTSHFTLYLHKDAVILASQDLSEYPVIGPLPSYGRGKDLPGGRYISLIFGTQLTDVIITGDMGTINGQGAWWWQRYKTALQHNRPYLIEIMNSDQVQITNLKLIDSPSWHIHPVYSSNILIKGLTIIAPPASPNTDGINPDSCTNVRIEDCNIVSGDDCVSVKSGWDQYGVAFGKPAKHIIIRRLTCTSPNNAVLTIGSEMSGGIQDVRVEDIVAIRTESAVRMKTALGRGGYVKDIFIRRMTMKTMRWAFLMTGNYSTHPNNNYNRKALPVIDGISFSDMVGDNVKIAGQLDGIKGTPFTGICISNVTLNMLPTSKFAPWTCSDVTGSTNGVSPKPCSNLPAQAAKKCPFPTDILPIDRIQLKKCSIIAKL</sequence>
<keyword evidence="2 4" id="KW-0378">Hydrolase</keyword>
<comment type="similarity">
    <text evidence="1 4">Belongs to the glycosyl hydrolase 28 family.</text>
</comment>
<dbReference type="GO" id="GO:0004650">
    <property type="term" value="F:polygalacturonase activity"/>
    <property type="evidence" value="ECO:0007669"/>
    <property type="project" value="InterPro"/>
</dbReference>
<dbReference type="Gene3D" id="2.160.20.10">
    <property type="entry name" value="Single-stranded right-handed beta-helix, Pectin lyase-like"/>
    <property type="match status" value="1"/>
</dbReference>
<dbReference type="PANTHER" id="PTHR31339">
    <property type="entry name" value="PECTIN LYASE-RELATED"/>
    <property type="match status" value="1"/>
</dbReference>
<dbReference type="InterPro" id="IPR011050">
    <property type="entry name" value="Pectin_lyase_fold/virulence"/>
</dbReference>
<dbReference type="SUPFAM" id="SSF51126">
    <property type="entry name" value="Pectin lyase-like"/>
    <property type="match status" value="1"/>
</dbReference>
<gene>
    <name evidence="6" type="ORF">MKW94_022335</name>
</gene>